<dbReference type="PANTHER" id="PTHR43537:SF41">
    <property type="entry name" value="TRANSCRIPTIONAL REGULATORY PROTEIN"/>
    <property type="match status" value="1"/>
</dbReference>
<keyword evidence="3" id="KW-0804">Transcription</keyword>
<dbReference type="InterPro" id="IPR036388">
    <property type="entry name" value="WH-like_DNA-bd_sf"/>
</dbReference>
<proteinExistence type="predicted"/>
<protein>
    <submittedName>
        <fullName evidence="5">Putative regulator PutR for proline utilization, GntR family</fullName>
    </submittedName>
</protein>
<dbReference type="InterPro" id="IPR000524">
    <property type="entry name" value="Tscrpt_reg_HTH_GntR"/>
</dbReference>
<dbReference type="InterPro" id="IPR036390">
    <property type="entry name" value="WH_DNA-bd_sf"/>
</dbReference>
<dbReference type="Gene3D" id="1.10.10.10">
    <property type="entry name" value="Winged helix-like DNA-binding domain superfamily/Winged helix DNA-binding domain"/>
    <property type="match status" value="1"/>
</dbReference>
<evidence type="ECO:0000256" key="2">
    <source>
        <dbReference type="ARBA" id="ARBA00023125"/>
    </source>
</evidence>
<accession>A0A242M3E0</accession>
<dbReference type="SMART" id="SM00895">
    <property type="entry name" value="FCD"/>
    <property type="match status" value="1"/>
</dbReference>
<dbReference type="CDD" id="cd07377">
    <property type="entry name" value="WHTH_GntR"/>
    <property type="match status" value="1"/>
</dbReference>
<dbReference type="GO" id="GO:0003677">
    <property type="term" value="F:DNA binding"/>
    <property type="evidence" value="ECO:0007669"/>
    <property type="project" value="UniProtKB-KW"/>
</dbReference>
<dbReference type="SUPFAM" id="SSF46785">
    <property type="entry name" value="Winged helix' DNA-binding domain"/>
    <property type="match status" value="1"/>
</dbReference>
<dbReference type="SMART" id="SM00345">
    <property type="entry name" value="HTH_GNTR"/>
    <property type="match status" value="1"/>
</dbReference>
<comment type="caution">
    <text evidence="5">The sequence shown here is derived from an EMBL/GenBank/DDBJ whole genome shotgun (WGS) entry which is preliminary data.</text>
</comment>
<dbReference type="PANTHER" id="PTHR43537">
    <property type="entry name" value="TRANSCRIPTIONAL REGULATOR, GNTR FAMILY"/>
    <property type="match status" value="1"/>
</dbReference>
<dbReference type="GO" id="GO:0003700">
    <property type="term" value="F:DNA-binding transcription factor activity"/>
    <property type="evidence" value="ECO:0007669"/>
    <property type="project" value="InterPro"/>
</dbReference>
<keyword evidence="1" id="KW-0805">Transcription regulation</keyword>
<organism evidence="5 6">
    <name type="scientific">Caballeronia sordidicola</name>
    <name type="common">Burkholderia sordidicola</name>
    <dbReference type="NCBI Taxonomy" id="196367"/>
    <lineage>
        <taxon>Bacteria</taxon>
        <taxon>Pseudomonadati</taxon>
        <taxon>Pseudomonadota</taxon>
        <taxon>Betaproteobacteria</taxon>
        <taxon>Burkholderiales</taxon>
        <taxon>Burkholderiaceae</taxon>
        <taxon>Caballeronia</taxon>
    </lineage>
</organism>
<gene>
    <name evidence="5" type="ORF">PAMC26577_40575</name>
</gene>
<dbReference type="PROSITE" id="PS50949">
    <property type="entry name" value="HTH_GNTR"/>
    <property type="match status" value="1"/>
</dbReference>
<dbReference type="AlphaFoldDB" id="A0A242M3E0"/>
<evidence type="ECO:0000259" key="4">
    <source>
        <dbReference type="PROSITE" id="PS50949"/>
    </source>
</evidence>
<sequence>MADALREAIFRRVFKHGEPLRQDAIAKQFSVSQVTVREALRVLGEEGLVEIVPRRGAIVACLSADDVREIVELRVTLESLLIAAAIPRFTVEDLEEADRIIARLDRVKNLPDQLQLNVSFHLHLYSRAERPRTLAMLEKLRLALEPYLRMLWLRSGYKSESQADHREIVALCRAKNVRSAQRTLASHILHTGDAIIALLNT</sequence>
<dbReference type="Gene3D" id="1.20.120.530">
    <property type="entry name" value="GntR ligand-binding domain-like"/>
    <property type="match status" value="1"/>
</dbReference>
<dbReference type="InterPro" id="IPR011711">
    <property type="entry name" value="GntR_C"/>
</dbReference>
<dbReference type="EMBL" id="NBTZ01000182">
    <property type="protein sequence ID" value="OTP65267.1"/>
    <property type="molecule type" value="Genomic_DNA"/>
</dbReference>
<name>A0A242M3E0_CABSO</name>
<reference evidence="5 6" key="1">
    <citation type="submission" date="2017-03" db="EMBL/GenBank/DDBJ databases">
        <title>Genome analysis of strain PAMC 26577.</title>
        <authorList>
            <person name="Oh H.-M."/>
            <person name="Yang J.-A."/>
        </authorList>
    </citation>
    <scope>NUCLEOTIDE SEQUENCE [LARGE SCALE GENOMIC DNA]</scope>
    <source>
        <strain evidence="5 6">PAMC 26577</strain>
    </source>
</reference>
<dbReference type="Proteomes" id="UP000195221">
    <property type="component" value="Unassembled WGS sequence"/>
</dbReference>
<dbReference type="Pfam" id="PF07729">
    <property type="entry name" value="FCD"/>
    <property type="match status" value="1"/>
</dbReference>
<evidence type="ECO:0000256" key="1">
    <source>
        <dbReference type="ARBA" id="ARBA00023015"/>
    </source>
</evidence>
<dbReference type="SUPFAM" id="SSF48008">
    <property type="entry name" value="GntR ligand-binding domain-like"/>
    <property type="match status" value="1"/>
</dbReference>
<evidence type="ECO:0000256" key="3">
    <source>
        <dbReference type="ARBA" id="ARBA00023163"/>
    </source>
</evidence>
<evidence type="ECO:0000313" key="5">
    <source>
        <dbReference type="EMBL" id="OTP65267.1"/>
    </source>
</evidence>
<dbReference type="Pfam" id="PF00392">
    <property type="entry name" value="GntR"/>
    <property type="match status" value="1"/>
</dbReference>
<dbReference type="InterPro" id="IPR008920">
    <property type="entry name" value="TF_FadR/GntR_C"/>
</dbReference>
<feature type="domain" description="HTH gntR-type" evidence="4">
    <location>
        <begin position="1"/>
        <end position="62"/>
    </location>
</feature>
<keyword evidence="2" id="KW-0238">DNA-binding</keyword>
<evidence type="ECO:0000313" key="6">
    <source>
        <dbReference type="Proteomes" id="UP000195221"/>
    </source>
</evidence>